<evidence type="ECO:0000313" key="2">
    <source>
        <dbReference type="EMBL" id="QWB29718.1"/>
    </source>
</evidence>
<sequence length="246" mass="28321">MSHCSSCQTPMNDQMIFCPVCGQKNSHTQSRSSKKAWFIGLLILLLCIGGGAFGYLKYQAAQPLFQTSELTHDAADVDQVLPQGFSATRLADDELEEYLTFESASPDSLYRFLSTYAKRLPSIENEGGDDWQYYDSSMDEYISYADLFYGDDDLTEDERVHFGDRLAFSEEYPTSYVALQDMTFDAVKVIDKNHFHVETTETYDRHDFEMENQPSHRAIVEYEITFQDDRYSITSIKRTFKKETTS</sequence>
<evidence type="ECO:0000256" key="1">
    <source>
        <dbReference type="SAM" id="Phobius"/>
    </source>
</evidence>
<name>A0ABX8G8X4_EXIAC</name>
<gene>
    <name evidence="2" type="ORF">KKI46_14155</name>
</gene>
<dbReference type="EMBL" id="CP075897">
    <property type="protein sequence ID" value="QWB29718.1"/>
    <property type="molecule type" value="Genomic_DNA"/>
</dbReference>
<keyword evidence="1" id="KW-0812">Transmembrane</keyword>
<keyword evidence="3" id="KW-1185">Reference proteome</keyword>
<dbReference type="GeneID" id="88812836"/>
<evidence type="ECO:0008006" key="4">
    <source>
        <dbReference type="Google" id="ProtNLM"/>
    </source>
</evidence>
<protein>
    <recommendedName>
        <fullName evidence="4">Zinc ribbon domain-containing protein</fullName>
    </recommendedName>
</protein>
<organism evidence="2 3">
    <name type="scientific">Exiguobacterium acetylicum</name>
    <name type="common">Brevibacterium acetylicum</name>
    <dbReference type="NCBI Taxonomy" id="41170"/>
    <lineage>
        <taxon>Bacteria</taxon>
        <taxon>Bacillati</taxon>
        <taxon>Bacillota</taxon>
        <taxon>Bacilli</taxon>
        <taxon>Bacillales</taxon>
        <taxon>Bacillales Family XII. Incertae Sedis</taxon>
        <taxon>Exiguobacterium</taxon>
    </lineage>
</organism>
<reference evidence="2 3" key="1">
    <citation type="submission" date="2021-05" db="EMBL/GenBank/DDBJ databases">
        <title>Biocontrol using Exiguobacterium acetylicum SI17 against litchi downy blight caused by Peronophythora litchii.</title>
        <authorList>
            <person name="Zheng L."/>
        </authorList>
    </citation>
    <scope>NUCLEOTIDE SEQUENCE [LARGE SCALE GENOMIC DNA]</scope>
    <source>
        <strain evidence="2 3">SI17</strain>
    </source>
</reference>
<feature type="transmembrane region" description="Helical" evidence="1">
    <location>
        <begin position="36"/>
        <end position="56"/>
    </location>
</feature>
<evidence type="ECO:0000313" key="3">
    <source>
        <dbReference type="Proteomes" id="UP000679498"/>
    </source>
</evidence>
<proteinExistence type="predicted"/>
<keyword evidence="1" id="KW-1133">Transmembrane helix</keyword>
<keyword evidence="1" id="KW-0472">Membrane</keyword>
<dbReference type="Proteomes" id="UP000679498">
    <property type="component" value="Chromosome"/>
</dbReference>
<dbReference type="RefSeq" id="WP_214813297.1">
    <property type="nucleotide sequence ID" value="NZ_CP075897.1"/>
</dbReference>
<accession>A0ABX8G8X4</accession>